<feature type="compositionally biased region" description="Low complexity" evidence="1">
    <location>
        <begin position="153"/>
        <end position="164"/>
    </location>
</feature>
<evidence type="ECO:0000313" key="3">
    <source>
        <dbReference type="Proteomes" id="UP000006671"/>
    </source>
</evidence>
<dbReference type="Proteomes" id="UP000006671">
    <property type="component" value="Unassembled WGS sequence"/>
</dbReference>
<protein>
    <submittedName>
        <fullName evidence="2">Predicted protein</fullName>
    </submittedName>
</protein>
<sequence>MSSSEEEPMKNQITFQFDEQNLQENEHIKKLIKENCQTINEAKTPYRYNFDSDSEGESDPNIPRRMTPVEHMDRISSALERKLENLKCGSDEESNDHTMNTTDDHHVTPTKSIPINRQIIEDNEYGSYSPKFGELIIPNDLNGHSPNKHIGFSMENPSPSSSMETKPEGDHEHETPEFKQKRKEHYNEYLVMKRARERNQQFFKNGEVSEDESDSSDDE</sequence>
<accession>D2V9C1</accession>
<evidence type="ECO:0000313" key="2">
    <source>
        <dbReference type="EMBL" id="EFC46432.1"/>
    </source>
</evidence>
<dbReference type="InterPro" id="IPR007062">
    <property type="entry name" value="PPI-2"/>
</dbReference>
<dbReference type="GeneID" id="8851209"/>
<feature type="compositionally biased region" description="Basic and acidic residues" evidence="1">
    <location>
        <begin position="165"/>
        <end position="179"/>
    </location>
</feature>
<feature type="compositionally biased region" description="Acidic residues" evidence="1">
    <location>
        <begin position="208"/>
        <end position="219"/>
    </location>
</feature>
<dbReference type="GO" id="GO:0004864">
    <property type="term" value="F:protein phosphatase inhibitor activity"/>
    <property type="evidence" value="ECO:0007669"/>
    <property type="project" value="InterPro"/>
</dbReference>
<dbReference type="Pfam" id="PF04979">
    <property type="entry name" value="IPP-2"/>
    <property type="match status" value="1"/>
</dbReference>
<dbReference type="GO" id="GO:0009966">
    <property type="term" value="P:regulation of signal transduction"/>
    <property type="evidence" value="ECO:0007669"/>
    <property type="project" value="InterPro"/>
</dbReference>
<dbReference type="OrthoDB" id="10261658at2759"/>
<dbReference type="RefSeq" id="XP_002679176.1">
    <property type="nucleotide sequence ID" value="XM_002679130.1"/>
</dbReference>
<feature type="region of interest" description="Disordered" evidence="1">
    <location>
        <begin position="146"/>
        <end position="219"/>
    </location>
</feature>
<gene>
    <name evidence="2" type="ORF">NAEGRDRAFT_47664</name>
</gene>
<reference evidence="2 3" key="1">
    <citation type="journal article" date="2010" name="Cell">
        <title>The genome of Naegleria gruberi illuminates early eukaryotic versatility.</title>
        <authorList>
            <person name="Fritz-Laylin L.K."/>
            <person name="Prochnik S.E."/>
            <person name="Ginger M.L."/>
            <person name="Dacks J.B."/>
            <person name="Carpenter M.L."/>
            <person name="Field M.C."/>
            <person name="Kuo A."/>
            <person name="Paredez A."/>
            <person name="Chapman J."/>
            <person name="Pham J."/>
            <person name="Shu S."/>
            <person name="Neupane R."/>
            <person name="Cipriano M."/>
            <person name="Mancuso J."/>
            <person name="Tu H."/>
            <person name="Salamov A."/>
            <person name="Lindquist E."/>
            <person name="Shapiro H."/>
            <person name="Lucas S."/>
            <person name="Grigoriev I.V."/>
            <person name="Cande W.Z."/>
            <person name="Fulton C."/>
            <person name="Rokhsar D.S."/>
            <person name="Dawson S.C."/>
        </authorList>
    </citation>
    <scope>NUCLEOTIDE SEQUENCE [LARGE SCALE GENOMIC DNA]</scope>
    <source>
        <strain evidence="2 3">NEG-M</strain>
    </source>
</reference>
<name>D2V9C1_NAEGR</name>
<dbReference type="EMBL" id="GG738858">
    <property type="protein sequence ID" value="EFC46432.1"/>
    <property type="molecule type" value="Genomic_DNA"/>
</dbReference>
<dbReference type="OMA" id="NCQTINE"/>
<evidence type="ECO:0000256" key="1">
    <source>
        <dbReference type="SAM" id="MobiDB-lite"/>
    </source>
</evidence>
<dbReference type="KEGG" id="ngr:NAEGRDRAFT_47664"/>
<proteinExistence type="predicted"/>
<keyword evidence="3" id="KW-1185">Reference proteome</keyword>
<organism evidence="3">
    <name type="scientific">Naegleria gruberi</name>
    <name type="common">Amoeba</name>
    <dbReference type="NCBI Taxonomy" id="5762"/>
    <lineage>
        <taxon>Eukaryota</taxon>
        <taxon>Discoba</taxon>
        <taxon>Heterolobosea</taxon>
        <taxon>Tetramitia</taxon>
        <taxon>Eutetramitia</taxon>
        <taxon>Vahlkampfiidae</taxon>
        <taxon>Naegleria</taxon>
    </lineage>
</organism>
<dbReference type="AlphaFoldDB" id="D2V9C1"/>
<dbReference type="InParanoid" id="D2V9C1"/>
<feature type="region of interest" description="Disordered" evidence="1">
    <location>
        <begin position="89"/>
        <end position="115"/>
    </location>
</feature>
<dbReference type="VEuPathDB" id="AmoebaDB:NAEGRDRAFT_47664"/>